<evidence type="ECO:0000313" key="6">
    <source>
        <dbReference type="EMBL" id="OOC52874.1"/>
    </source>
</evidence>
<feature type="domain" description="Response regulatory" evidence="5">
    <location>
        <begin position="4"/>
        <end position="121"/>
    </location>
</feature>
<sequence length="473" mass="49566">MNFRVLAGMPTSESEMVLAARFEELGSADLVASRPTTSALIDAAGEFPEVDVVLIHQDLGPAPVFDAIRDLSHRHPQLAILLVSPTMDPDTFTGAMEAGARGVMPHDSGIAELETRITKAAEWSRTLRRHLESASLDLPASGVRGRIVAISGAKGGVGTTTCAVQLAMVAAAADRVVCLVDLDLQTGDLPAFLNLRHRRSISDLVEAGDDITPGMLSETLYVDPRGPHVLLAPEHGERGEDVGARAIRRILGTLRSRYELVVVDCGSTMNEATAMAVELADSAIVTVTPDVPAMRGAQRLMGMWERLQVRSHEDVYSLVTRHSRKNEIQPDFLQQLLGTRVLRTPVPAAYRALEPGENNGDPTKVTDEGLRKAFARLAAELDLLDPPPASGQGGKGGASTPPGGLGGFASLADRRGAKPSTRDVSGFLNASGPNPSHVAGNGHSPVPPLGPSRGDRPGPGSHGGGGGLGGFGG</sequence>
<feature type="region of interest" description="Disordered" evidence="4">
    <location>
        <begin position="383"/>
        <end position="473"/>
    </location>
</feature>
<dbReference type="GO" id="GO:0016887">
    <property type="term" value="F:ATP hydrolysis activity"/>
    <property type="evidence" value="ECO:0007669"/>
    <property type="project" value="TreeGrafter"/>
</dbReference>
<evidence type="ECO:0000313" key="7">
    <source>
        <dbReference type="Proteomes" id="UP000189004"/>
    </source>
</evidence>
<protein>
    <submittedName>
        <fullName evidence="6">Septum formation initiator</fullName>
    </submittedName>
</protein>
<dbReference type="Proteomes" id="UP000189004">
    <property type="component" value="Unassembled WGS sequence"/>
</dbReference>
<dbReference type="GO" id="GO:0009898">
    <property type="term" value="C:cytoplasmic side of plasma membrane"/>
    <property type="evidence" value="ECO:0007669"/>
    <property type="project" value="TreeGrafter"/>
</dbReference>
<dbReference type="PANTHER" id="PTHR43384">
    <property type="entry name" value="SEPTUM SITE-DETERMINING PROTEIN MIND HOMOLOG, CHLOROPLASTIC-RELATED"/>
    <property type="match status" value="1"/>
</dbReference>
<dbReference type="RefSeq" id="WP_077689220.1">
    <property type="nucleotide sequence ID" value="NZ_MCOK01000001.1"/>
</dbReference>
<dbReference type="PROSITE" id="PS50110">
    <property type="entry name" value="RESPONSE_REGULATORY"/>
    <property type="match status" value="1"/>
</dbReference>
<accession>A0A1V3BW64</accession>
<dbReference type="PANTHER" id="PTHR43384:SF6">
    <property type="entry name" value="SEPTUM SITE-DETERMINING PROTEIN MIND HOMOLOG, CHLOROPLASTIC"/>
    <property type="match status" value="1"/>
</dbReference>
<gene>
    <name evidence="6" type="ORF">NOSIN_02745</name>
</gene>
<dbReference type="Pfam" id="PF13614">
    <property type="entry name" value="AAA_31"/>
    <property type="match status" value="1"/>
</dbReference>
<proteinExistence type="predicted"/>
<dbReference type="AlphaFoldDB" id="A0A1V3BW64"/>
<dbReference type="Gene3D" id="3.40.50.300">
    <property type="entry name" value="P-loop containing nucleotide triphosphate hydrolases"/>
    <property type="match status" value="1"/>
</dbReference>
<comment type="caution">
    <text evidence="6">The sequence shown here is derived from an EMBL/GenBank/DDBJ whole genome shotgun (WGS) entry which is preliminary data.</text>
</comment>
<reference evidence="7" key="1">
    <citation type="submission" date="2016-08" db="EMBL/GenBank/DDBJ databases">
        <authorList>
            <person name="Tokovenko B."/>
            <person name="Kalinowski J."/>
        </authorList>
    </citation>
    <scope>NUCLEOTIDE SEQUENCE [LARGE SCALE GENOMIC DNA]</scope>
    <source>
        <strain evidence="7">UTMC102</strain>
    </source>
</reference>
<name>A0A1V3BW64_9ACTN</name>
<evidence type="ECO:0000256" key="2">
    <source>
        <dbReference type="ARBA" id="ARBA00022840"/>
    </source>
</evidence>
<dbReference type="OrthoDB" id="144620at2"/>
<organism evidence="6 7">
    <name type="scientific">Nocardiopsis sinuspersici</name>
    <dbReference type="NCBI Taxonomy" id="501010"/>
    <lineage>
        <taxon>Bacteria</taxon>
        <taxon>Bacillati</taxon>
        <taxon>Actinomycetota</taxon>
        <taxon>Actinomycetes</taxon>
        <taxon>Streptosporangiales</taxon>
        <taxon>Nocardiopsidaceae</taxon>
        <taxon>Nocardiopsis</taxon>
    </lineage>
</organism>
<evidence type="ECO:0000256" key="3">
    <source>
        <dbReference type="PROSITE-ProRule" id="PRU00169"/>
    </source>
</evidence>
<comment type="caution">
    <text evidence="3">Lacks conserved residue(s) required for the propagation of feature annotation.</text>
</comment>
<evidence type="ECO:0000256" key="1">
    <source>
        <dbReference type="ARBA" id="ARBA00022741"/>
    </source>
</evidence>
<dbReference type="InterPro" id="IPR025669">
    <property type="entry name" value="AAA_dom"/>
</dbReference>
<dbReference type="SUPFAM" id="SSF52540">
    <property type="entry name" value="P-loop containing nucleoside triphosphate hydrolases"/>
    <property type="match status" value="1"/>
</dbReference>
<feature type="compositionally biased region" description="Gly residues" evidence="4">
    <location>
        <begin position="391"/>
        <end position="407"/>
    </location>
</feature>
<keyword evidence="7" id="KW-1185">Reference proteome</keyword>
<evidence type="ECO:0000256" key="4">
    <source>
        <dbReference type="SAM" id="MobiDB-lite"/>
    </source>
</evidence>
<feature type="compositionally biased region" description="Gly residues" evidence="4">
    <location>
        <begin position="460"/>
        <end position="473"/>
    </location>
</feature>
<dbReference type="GO" id="GO:0005524">
    <property type="term" value="F:ATP binding"/>
    <property type="evidence" value="ECO:0007669"/>
    <property type="project" value="UniProtKB-KW"/>
</dbReference>
<dbReference type="GO" id="GO:0005829">
    <property type="term" value="C:cytosol"/>
    <property type="evidence" value="ECO:0007669"/>
    <property type="project" value="TreeGrafter"/>
</dbReference>
<dbReference type="InterPro" id="IPR027417">
    <property type="entry name" value="P-loop_NTPase"/>
</dbReference>
<dbReference type="InterPro" id="IPR011006">
    <property type="entry name" value="CheY-like_superfamily"/>
</dbReference>
<dbReference type="InterPro" id="IPR001789">
    <property type="entry name" value="Sig_transdc_resp-reg_receiver"/>
</dbReference>
<dbReference type="STRING" id="501010.NOSIN_02745"/>
<dbReference type="GO" id="GO:0000160">
    <property type="term" value="P:phosphorelay signal transduction system"/>
    <property type="evidence" value="ECO:0007669"/>
    <property type="project" value="InterPro"/>
</dbReference>
<dbReference type="Gene3D" id="3.40.50.2300">
    <property type="match status" value="1"/>
</dbReference>
<dbReference type="GO" id="GO:0051782">
    <property type="term" value="P:negative regulation of cell division"/>
    <property type="evidence" value="ECO:0007669"/>
    <property type="project" value="TreeGrafter"/>
</dbReference>
<dbReference type="InterPro" id="IPR050625">
    <property type="entry name" value="ParA/MinD_ATPase"/>
</dbReference>
<dbReference type="EMBL" id="MCOK01000001">
    <property type="protein sequence ID" value="OOC52874.1"/>
    <property type="molecule type" value="Genomic_DNA"/>
</dbReference>
<evidence type="ECO:0000259" key="5">
    <source>
        <dbReference type="PROSITE" id="PS50110"/>
    </source>
</evidence>
<dbReference type="SUPFAM" id="SSF52172">
    <property type="entry name" value="CheY-like"/>
    <property type="match status" value="1"/>
</dbReference>
<keyword evidence="2" id="KW-0067">ATP-binding</keyword>
<keyword evidence="1" id="KW-0547">Nucleotide-binding</keyword>